<keyword evidence="12" id="KW-1185">Reference proteome</keyword>
<dbReference type="EC" id="2.7.7.49" evidence="1"/>
<evidence type="ECO:0000256" key="1">
    <source>
        <dbReference type="ARBA" id="ARBA00012493"/>
    </source>
</evidence>
<evidence type="ECO:0000313" key="11">
    <source>
        <dbReference type="EMBL" id="MBB6165437.1"/>
    </source>
</evidence>
<dbReference type="GO" id="GO:0003723">
    <property type="term" value="F:RNA binding"/>
    <property type="evidence" value="ECO:0007669"/>
    <property type="project" value="InterPro"/>
</dbReference>
<evidence type="ECO:0000256" key="4">
    <source>
        <dbReference type="ARBA" id="ARBA00022723"/>
    </source>
</evidence>
<dbReference type="InterPro" id="IPR043502">
    <property type="entry name" value="DNA/RNA_pol_sf"/>
</dbReference>
<evidence type="ECO:0000256" key="9">
    <source>
        <dbReference type="ARBA" id="ARBA00048173"/>
    </source>
</evidence>
<dbReference type="GO" id="GO:0046872">
    <property type="term" value="F:metal ion binding"/>
    <property type="evidence" value="ECO:0007669"/>
    <property type="project" value="UniProtKB-KW"/>
</dbReference>
<comment type="similarity">
    <text evidence="8">Belongs to the bacterial reverse transcriptase family.</text>
</comment>
<dbReference type="Proteomes" id="UP000547879">
    <property type="component" value="Unassembled WGS sequence"/>
</dbReference>
<sequence length="315" mass="35917">MSELISVLSQATGLSDFDLRAIISNAPDRYKVYYIAKRKGGRREIAQPARELKVLQRALNDSILSKLPVHPAAMAYRPGVSLRRNAQAHSHNGPILKFDFQDFFPSLRAEDWEDYCRRHGVFKDDEDIELSSKIMFRRKNRRSSVLRLAIGAPSSPLLSNILLFDFDENLAKYCDSQKITYTRYADDLTFSAKRTGFLNGVEKFLVKLIKDADHPRIKLNLNKTVLATKKYKRMVTGLILTNDGKVSLGQLRKRNMRAGVHQWILGNLSEADTCRLAGHLAFAEDIEPDFVARLTVKYGAQVIAEIKMAYRRRVL</sequence>
<comment type="catalytic activity">
    <reaction evidence="9">
        <text>DNA(n) + a 2'-deoxyribonucleoside 5'-triphosphate = DNA(n+1) + diphosphate</text>
        <dbReference type="Rhea" id="RHEA:22508"/>
        <dbReference type="Rhea" id="RHEA-COMP:17339"/>
        <dbReference type="Rhea" id="RHEA-COMP:17340"/>
        <dbReference type="ChEBI" id="CHEBI:33019"/>
        <dbReference type="ChEBI" id="CHEBI:61560"/>
        <dbReference type="ChEBI" id="CHEBI:173112"/>
        <dbReference type="EC" id="2.7.7.49"/>
    </reaction>
</comment>
<evidence type="ECO:0000313" key="12">
    <source>
        <dbReference type="Proteomes" id="UP000547879"/>
    </source>
</evidence>
<dbReference type="PROSITE" id="PS50878">
    <property type="entry name" value="RT_POL"/>
    <property type="match status" value="1"/>
</dbReference>
<dbReference type="AlphaFoldDB" id="A0A7W9YBA3"/>
<dbReference type="GO" id="GO:0051607">
    <property type="term" value="P:defense response to virus"/>
    <property type="evidence" value="ECO:0007669"/>
    <property type="project" value="UniProtKB-KW"/>
</dbReference>
<name>A0A7W9YBA3_9HYPH</name>
<dbReference type="InterPro" id="IPR000123">
    <property type="entry name" value="Reverse_transcriptase_msDNA"/>
</dbReference>
<comment type="caution">
    <text evidence="11">The sequence shown here is derived from an EMBL/GenBank/DDBJ whole genome shotgun (WGS) entry which is preliminary data.</text>
</comment>
<keyword evidence="7" id="KW-0051">Antiviral defense</keyword>
<protein>
    <recommendedName>
        <fullName evidence="1">RNA-directed DNA polymerase</fullName>
        <ecNumber evidence="1">2.7.7.49</ecNumber>
    </recommendedName>
</protein>
<feature type="domain" description="Reverse transcriptase" evidence="10">
    <location>
        <begin position="16"/>
        <end position="240"/>
    </location>
</feature>
<accession>A0A7W9YBA3</accession>
<dbReference type="NCBIfam" id="NF038233">
    <property type="entry name" value="retron_St85_RT"/>
    <property type="match status" value="1"/>
</dbReference>
<dbReference type="Pfam" id="PF00078">
    <property type="entry name" value="RVT_1"/>
    <property type="match status" value="1"/>
</dbReference>
<evidence type="ECO:0000256" key="6">
    <source>
        <dbReference type="ARBA" id="ARBA00022918"/>
    </source>
</evidence>
<evidence type="ECO:0000256" key="5">
    <source>
        <dbReference type="ARBA" id="ARBA00022842"/>
    </source>
</evidence>
<keyword evidence="2" id="KW-0808">Transferase</keyword>
<dbReference type="PANTHER" id="PTHR34047:SF7">
    <property type="entry name" value="RNA-DIRECTED DNA POLYMERASE"/>
    <property type="match status" value="1"/>
</dbReference>
<dbReference type="RefSeq" id="WP_183996739.1">
    <property type="nucleotide sequence ID" value="NZ_BMHW01000010.1"/>
</dbReference>
<dbReference type="PANTHER" id="PTHR34047">
    <property type="entry name" value="NUCLEAR INTRON MATURASE 1, MITOCHONDRIAL-RELATED"/>
    <property type="match status" value="1"/>
</dbReference>
<evidence type="ECO:0000256" key="8">
    <source>
        <dbReference type="ARBA" id="ARBA00034120"/>
    </source>
</evidence>
<gene>
    <name evidence="11" type="ORF">HNQ72_005283</name>
</gene>
<keyword evidence="4" id="KW-0479">Metal-binding</keyword>
<dbReference type="GO" id="GO:0003964">
    <property type="term" value="F:RNA-directed DNA polymerase activity"/>
    <property type="evidence" value="ECO:0007669"/>
    <property type="project" value="UniProtKB-KW"/>
</dbReference>
<keyword evidence="3" id="KW-0548">Nucleotidyltransferase</keyword>
<dbReference type="PRINTS" id="PR00866">
    <property type="entry name" value="RNADNAPOLMS"/>
</dbReference>
<dbReference type="InterPro" id="IPR000477">
    <property type="entry name" value="RT_dom"/>
</dbReference>
<keyword evidence="6 11" id="KW-0695">RNA-directed DNA polymerase</keyword>
<dbReference type="InterPro" id="IPR051083">
    <property type="entry name" value="GrpII_Intron_Splice-Mob/Def"/>
</dbReference>
<evidence type="ECO:0000256" key="7">
    <source>
        <dbReference type="ARBA" id="ARBA00023118"/>
    </source>
</evidence>
<evidence type="ECO:0000256" key="2">
    <source>
        <dbReference type="ARBA" id="ARBA00022679"/>
    </source>
</evidence>
<organism evidence="11 12">
    <name type="scientific">Rhizobium wenxiniae</name>
    <dbReference type="NCBI Taxonomy" id="1737357"/>
    <lineage>
        <taxon>Bacteria</taxon>
        <taxon>Pseudomonadati</taxon>
        <taxon>Pseudomonadota</taxon>
        <taxon>Alphaproteobacteria</taxon>
        <taxon>Hyphomicrobiales</taxon>
        <taxon>Rhizobiaceae</taxon>
        <taxon>Rhizobium/Agrobacterium group</taxon>
        <taxon>Rhizobium</taxon>
    </lineage>
</organism>
<evidence type="ECO:0000256" key="3">
    <source>
        <dbReference type="ARBA" id="ARBA00022695"/>
    </source>
</evidence>
<dbReference type="CDD" id="cd03487">
    <property type="entry name" value="RT_Bac_retron_II"/>
    <property type="match status" value="1"/>
</dbReference>
<dbReference type="SUPFAM" id="SSF56672">
    <property type="entry name" value="DNA/RNA polymerases"/>
    <property type="match status" value="1"/>
</dbReference>
<proteinExistence type="inferred from homology"/>
<reference evidence="11 12" key="1">
    <citation type="submission" date="2020-08" db="EMBL/GenBank/DDBJ databases">
        <title>Genomic Encyclopedia of Type Strains, Phase IV (KMG-IV): sequencing the most valuable type-strain genomes for metagenomic binning, comparative biology and taxonomic classification.</title>
        <authorList>
            <person name="Goeker M."/>
        </authorList>
    </citation>
    <scope>NUCLEOTIDE SEQUENCE [LARGE SCALE GENOMIC DNA]</scope>
    <source>
        <strain evidence="11 12">DSM 100734</strain>
    </source>
</reference>
<evidence type="ECO:0000259" key="10">
    <source>
        <dbReference type="PROSITE" id="PS50878"/>
    </source>
</evidence>
<keyword evidence="5" id="KW-0460">Magnesium</keyword>
<dbReference type="EMBL" id="JACHEG010000009">
    <property type="protein sequence ID" value="MBB6165437.1"/>
    <property type="molecule type" value="Genomic_DNA"/>
</dbReference>